<feature type="compositionally biased region" description="Basic and acidic residues" evidence="1">
    <location>
        <begin position="151"/>
        <end position="182"/>
    </location>
</feature>
<feature type="compositionally biased region" description="Polar residues" evidence="1">
    <location>
        <begin position="268"/>
        <end position="280"/>
    </location>
</feature>
<dbReference type="PANTHER" id="PTHR47854">
    <property type="entry name" value="SURFEIT LOCUS PROTEIN 2 (SURF2)"/>
    <property type="match status" value="1"/>
</dbReference>
<dbReference type="PANTHER" id="PTHR47854:SF1">
    <property type="entry name" value="SURFEIT LOCUS PROTEIN 2 (SURF2)"/>
    <property type="match status" value="1"/>
</dbReference>
<dbReference type="Proteomes" id="UP001454036">
    <property type="component" value="Unassembled WGS sequence"/>
</dbReference>
<evidence type="ECO:0008006" key="4">
    <source>
        <dbReference type="Google" id="ProtNLM"/>
    </source>
</evidence>
<reference evidence="2 3" key="1">
    <citation type="submission" date="2024-01" db="EMBL/GenBank/DDBJ databases">
        <title>The complete chloroplast genome sequence of Lithospermum erythrorhizon: insights into the phylogenetic relationship among Boraginaceae species and the maternal lineages of purple gromwells.</title>
        <authorList>
            <person name="Okada T."/>
            <person name="Watanabe K."/>
        </authorList>
    </citation>
    <scope>NUCLEOTIDE SEQUENCE [LARGE SCALE GENOMIC DNA]</scope>
</reference>
<sequence length="280" mass="31324">MGKKEGKMNSDIGGKKDSEGLNLLGSPRFKDIGNGRFRCVETGHELPAHSKDSYSLTKHCRLGLINSALSKNKPPLNMFRQDPQSSSKLICKLTGDIINKNEQHIWKHINGKHFLSVLEQKEVEQEAPKELVEKKKGKGEKKGNRNGKRDKKAEAEDLDKKIKKQEEEVEKDISLVKEKKSDPDEDIDFWMPPAGERWDNDDGGDRWGSDTEDDSADEKDGDSNVDNNECAVELSKRKECMPQETEGSSFVSRKKMKKKTVTEGCVKGTSSGLESNTASS</sequence>
<dbReference type="Pfam" id="PF05477">
    <property type="entry name" value="SURF2"/>
    <property type="match status" value="1"/>
</dbReference>
<feature type="region of interest" description="Disordered" evidence="1">
    <location>
        <begin position="125"/>
        <end position="280"/>
    </location>
</feature>
<dbReference type="AlphaFoldDB" id="A0AAV3QAB6"/>
<keyword evidence="3" id="KW-1185">Reference proteome</keyword>
<dbReference type="InterPro" id="IPR008833">
    <property type="entry name" value="Surf2"/>
</dbReference>
<feature type="compositionally biased region" description="Basic residues" evidence="1">
    <location>
        <begin position="135"/>
        <end position="150"/>
    </location>
</feature>
<feature type="compositionally biased region" description="Basic and acidic residues" evidence="1">
    <location>
        <begin position="125"/>
        <end position="134"/>
    </location>
</feature>
<comment type="caution">
    <text evidence="2">The sequence shown here is derived from an EMBL/GenBank/DDBJ whole genome shotgun (WGS) entry which is preliminary data.</text>
</comment>
<feature type="compositionally biased region" description="Acidic residues" evidence="1">
    <location>
        <begin position="210"/>
        <end position="220"/>
    </location>
</feature>
<feature type="compositionally biased region" description="Basic and acidic residues" evidence="1">
    <location>
        <begin position="196"/>
        <end position="209"/>
    </location>
</feature>
<feature type="region of interest" description="Disordered" evidence="1">
    <location>
        <begin position="1"/>
        <end position="25"/>
    </location>
</feature>
<accession>A0AAV3QAB6</accession>
<evidence type="ECO:0000256" key="1">
    <source>
        <dbReference type="SAM" id="MobiDB-lite"/>
    </source>
</evidence>
<feature type="compositionally biased region" description="Basic and acidic residues" evidence="1">
    <location>
        <begin position="1"/>
        <end position="19"/>
    </location>
</feature>
<evidence type="ECO:0000313" key="3">
    <source>
        <dbReference type="Proteomes" id="UP001454036"/>
    </source>
</evidence>
<protein>
    <recommendedName>
        <fullName evidence="4">Surfeit locus protein 2</fullName>
    </recommendedName>
</protein>
<evidence type="ECO:0000313" key="2">
    <source>
        <dbReference type="EMBL" id="GAA0160331.1"/>
    </source>
</evidence>
<organism evidence="2 3">
    <name type="scientific">Lithospermum erythrorhizon</name>
    <name type="common">Purple gromwell</name>
    <name type="synonym">Lithospermum officinale var. erythrorhizon</name>
    <dbReference type="NCBI Taxonomy" id="34254"/>
    <lineage>
        <taxon>Eukaryota</taxon>
        <taxon>Viridiplantae</taxon>
        <taxon>Streptophyta</taxon>
        <taxon>Embryophyta</taxon>
        <taxon>Tracheophyta</taxon>
        <taxon>Spermatophyta</taxon>
        <taxon>Magnoliopsida</taxon>
        <taxon>eudicotyledons</taxon>
        <taxon>Gunneridae</taxon>
        <taxon>Pentapetalae</taxon>
        <taxon>asterids</taxon>
        <taxon>lamiids</taxon>
        <taxon>Boraginales</taxon>
        <taxon>Boraginaceae</taxon>
        <taxon>Boraginoideae</taxon>
        <taxon>Lithospermeae</taxon>
        <taxon>Lithospermum</taxon>
    </lineage>
</organism>
<proteinExistence type="predicted"/>
<name>A0AAV3QAB6_LITER</name>
<gene>
    <name evidence="2" type="ORF">LIER_39019</name>
</gene>
<dbReference type="EMBL" id="BAABME010020410">
    <property type="protein sequence ID" value="GAA0160331.1"/>
    <property type="molecule type" value="Genomic_DNA"/>
</dbReference>